<feature type="domain" description="Glycosyltransferase 2-like" evidence="1">
    <location>
        <begin position="6"/>
        <end position="117"/>
    </location>
</feature>
<evidence type="ECO:0000259" key="1">
    <source>
        <dbReference type="Pfam" id="PF00535"/>
    </source>
</evidence>
<dbReference type="SUPFAM" id="SSF53448">
    <property type="entry name" value="Nucleotide-diphospho-sugar transferases"/>
    <property type="match status" value="1"/>
</dbReference>
<name>A0AAX2F2I9_9BACT</name>
<dbReference type="PANTHER" id="PTHR22916">
    <property type="entry name" value="GLYCOSYLTRANSFERASE"/>
    <property type="match status" value="1"/>
</dbReference>
<dbReference type="InterPro" id="IPR001173">
    <property type="entry name" value="Glyco_trans_2-like"/>
</dbReference>
<organism evidence="2 3">
    <name type="scientific">Prevotella scopos JCM 17725</name>
    <dbReference type="NCBI Taxonomy" id="1236518"/>
    <lineage>
        <taxon>Bacteria</taxon>
        <taxon>Pseudomonadati</taxon>
        <taxon>Bacteroidota</taxon>
        <taxon>Bacteroidia</taxon>
        <taxon>Bacteroidales</taxon>
        <taxon>Prevotellaceae</taxon>
        <taxon>Prevotella</taxon>
    </lineage>
</organism>
<evidence type="ECO:0000313" key="3">
    <source>
        <dbReference type="Proteomes" id="UP000184105"/>
    </source>
</evidence>
<keyword evidence="3" id="KW-1185">Reference proteome</keyword>
<dbReference type="GO" id="GO:0016758">
    <property type="term" value="F:hexosyltransferase activity"/>
    <property type="evidence" value="ECO:0007669"/>
    <property type="project" value="UniProtKB-ARBA"/>
</dbReference>
<sequence length="312" mass="36925">MDFIYSIIIPHKNIPKLLQRCLDSIPERDDVQVIIVDDNSDPAIVDFEHFPGLQRKNTIVVFDKSSKGAGHARNIGIEHSNSKWLIFADADDFFNYCIDECLDKYKDASEDVIYFFANSLDSVTYVNNNRGGAVNNQLERYMSDNESNEWLVRYESGVPWAKFFKSNVIEKYHIRFDETRIHNDNTFSYLAGYFAKRVKGVGIAIYCVTYRDGSITYTEMDMEKFKDRWTVFAKRVAFMEQHNLKYFTYDSFFITCLLELKKKKDKTRYHEALNIFEQNGVPISLIKSFVRQRRKMDFTYKVKHFLYQLLKW</sequence>
<dbReference type="CDD" id="cd00761">
    <property type="entry name" value="Glyco_tranf_GTA_type"/>
    <property type="match status" value="1"/>
</dbReference>
<accession>A0AAX2F2I9</accession>
<dbReference type="RefSeq" id="WP_025838004.1">
    <property type="nucleotide sequence ID" value="NZ_BAKP01000014.1"/>
</dbReference>
<dbReference type="InterPro" id="IPR029044">
    <property type="entry name" value="Nucleotide-diphossugar_trans"/>
</dbReference>
<dbReference type="Proteomes" id="UP000184105">
    <property type="component" value="Unassembled WGS sequence"/>
</dbReference>
<dbReference type="AlphaFoldDB" id="A0AAX2F2I9"/>
<comment type="caution">
    <text evidence="2">The sequence shown here is derived from an EMBL/GenBank/DDBJ whole genome shotgun (WGS) entry which is preliminary data.</text>
</comment>
<dbReference type="EMBL" id="FQWA01000006">
    <property type="protein sequence ID" value="SHF70819.1"/>
    <property type="molecule type" value="Genomic_DNA"/>
</dbReference>
<proteinExistence type="predicted"/>
<reference evidence="2 3" key="1">
    <citation type="submission" date="2016-11" db="EMBL/GenBank/DDBJ databases">
        <authorList>
            <person name="Varghese N."/>
            <person name="Submissions S."/>
        </authorList>
    </citation>
    <scope>NUCLEOTIDE SEQUENCE [LARGE SCALE GENOMIC DNA]</scope>
    <source>
        <strain evidence="2 3">DSM 22613</strain>
    </source>
</reference>
<dbReference type="PANTHER" id="PTHR22916:SF3">
    <property type="entry name" value="UDP-GLCNAC:BETAGAL BETA-1,3-N-ACETYLGLUCOSAMINYLTRANSFERASE-LIKE PROTEIN 1"/>
    <property type="match status" value="1"/>
</dbReference>
<protein>
    <submittedName>
        <fullName evidence="2">Glycosyltransferase involved in cell wall bisynthesis</fullName>
    </submittedName>
</protein>
<dbReference type="Gene3D" id="3.90.550.10">
    <property type="entry name" value="Spore Coat Polysaccharide Biosynthesis Protein SpsA, Chain A"/>
    <property type="match status" value="1"/>
</dbReference>
<gene>
    <name evidence="2" type="ORF">SAMN05444364_10643</name>
</gene>
<evidence type="ECO:0000313" key="2">
    <source>
        <dbReference type="EMBL" id="SHF70819.1"/>
    </source>
</evidence>
<dbReference type="Pfam" id="PF00535">
    <property type="entry name" value="Glycos_transf_2"/>
    <property type="match status" value="1"/>
</dbReference>